<dbReference type="PRINTS" id="PR00385">
    <property type="entry name" value="P450"/>
</dbReference>
<dbReference type="PROSITE" id="PS00086">
    <property type="entry name" value="CYTOCHROME_P450"/>
    <property type="match status" value="1"/>
</dbReference>
<dbReference type="InterPro" id="IPR001128">
    <property type="entry name" value="Cyt_P450"/>
</dbReference>
<dbReference type="GO" id="GO:0016705">
    <property type="term" value="F:oxidoreductase activity, acting on paired donors, with incorporation or reduction of molecular oxygen"/>
    <property type="evidence" value="ECO:0007669"/>
    <property type="project" value="InterPro"/>
</dbReference>
<comment type="function">
    <text evidence="2">May be involved in the metabolism of insect hormones and in the breakdown of synthetic insecticides.</text>
</comment>
<organism evidence="11 12">
    <name type="scientific">Stomoxys calcitrans</name>
    <name type="common">Stable fly</name>
    <name type="synonym">Conops calcitrans</name>
    <dbReference type="NCBI Taxonomy" id="35570"/>
    <lineage>
        <taxon>Eukaryota</taxon>
        <taxon>Metazoa</taxon>
        <taxon>Ecdysozoa</taxon>
        <taxon>Arthropoda</taxon>
        <taxon>Hexapoda</taxon>
        <taxon>Insecta</taxon>
        <taxon>Pterygota</taxon>
        <taxon>Neoptera</taxon>
        <taxon>Endopterygota</taxon>
        <taxon>Diptera</taxon>
        <taxon>Brachycera</taxon>
        <taxon>Muscomorpha</taxon>
        <taxon>Muscoidea</taxon>
        <taxon>Muscidae</taxon>
        <taxon>Stomoxys</taxon>
    </lineage>
</organism>
<evidence type="ECO:0000256" key="9">
    <source>
        <dbReference type="PIRSR" id="PIRSR602401-1"/>
    </source>
</evidence>
<dbReference type="SUPFAM" id="SSF48264">
    <property type="entry name" value="Cytochrome P450"/>
    <property type="match status" value="1"/>
</dbReference>
<dbReference type="InterPro" id="IPR050196">
    <property type="entry name" value="Cytochrome_P450_Monoox"/>
</dbReference>
<dbReference type="VEuPathDB" id="VectorBase:SCAU011619"/>
<dbReference type="AlphaFoldDB" id="A0A1I8PVV1"/>
<dbReference type="PANTHER" id="PTHR24291:SF105">
    <property type="entry name" value="CYTOCHROME P450 4P1-RELATED"/>
    <property type="match status" value="1"/>
</dbReference>
<dbReference type="EnsemblMetazoa" id="SCAU011619-RA">
    <property type="protein sequence ID" value="SCAU011619-PA"/>
    <property type="gene ID" value="SCAU011619"/>
</dbReference>
<evidence type="ECO:0000256" key="8">
    <source>
        <dbReference type="ARBA" id="ARBA00023033"/>
    </source>
</evidence>
<evidence type="ECO:0000256" key="2">
    <source>
        <dbReference type="ARBA" id="ARBA00003690"/>
    </source>
</evidence>
<name>A0A1I8PVV1_STOCA</name>
<dbReference type="GO" id="GO:0005506">
    <property type="term" value="F:iron ion binding"/>
    <property type="evidence" value="ECO:0007669"/>
    <property type="project" value="InterPro"/>
</dbReference>
<comment type="similarity">
    <text evidence="3 10">Belongs to the cytochrome P450 family.</text>
</comment>
<proteinExistence type="inferred from homology"/>
<evidence type="ECO:0000256" key="1">
    <source>
        <dbReference type="ARBA" id="ARBA00001971"/>
    </source>
</evidence>
<keyword evidence="6 10" id="KW-0560">Oxidoreductase</keyword>
<evidence type="ECO:0008006" key="13">
    <source>
        <dbReference type="Google" id="ProtNLM"/>
    </source>
</evidence>
<protein>
    <recommendedName>
        <fullName evidence="13">Cytochrome P450</fullName>
    </recommendedName>
</protein>
<evidence type="ECO:0000256" key="5">
    <source>
        <dbReference type="ARBA" id="ARBA00022723"/>
    </source>
</evidence>
<evidence type="ECO:0000256" key="6">
    <source>
        <dbReference type="ARBA" id="ARBA00023002"/>
    </source>
</evidence>
<evidence type="ECO:0000256" key="3">
    <source>
        <dbReference type="ARBA" id="ARBA00010617"/>
    </source>
</evidence>
<dbReference type="STRING" id="35570.A0A1I8PVV1"/>
<dbReference type="GO" id="GO:0004497">
    <property type="term" value="F:monooxygenase activity"/>
    <property type="evidence" value="ECO:0007669"/>
    <property type="project" value="UniProtKB-KW"/>
</dbReference>
<keyword evidence="7 9" id="KW-0408">Iron</keyword>
<comment type="cofactor">
    <cofactor evidence="1 9">
        <name>heme</name>
        <dbReference type="ChEBI" id="CHEBI:30413"/>
    </cofactor>
</comment>
<evidence type="ECO:0000256" key="4">
    <source>
        <dbReference type="ARBA" id="ARBA00022617"/>
    </source>
</evidence>
<evidence type="ECO:0000313" key="11">
    <source>
        <dbReference type="EnsemblMetazoa" id="SCAU011619-PA"/>
    </source>
</evidence>
<evidence type="ECO:0000256" key="7">
    <source>
        <dbReference type="ARBA" id="ARBA00023004"/>
    </source>
</evidence>
<dbReference type="PANTHER" id="PTHR24291">
    <property type="entry name" value="CYTOCHROME P450 FAMILY 4"/>
    <property type="match status" value="1"/>
</dbReference>
<keyword evidence="8 10" id="KW-0503">Monooxygenase</keyword>
<keyword evidence="5 9" id="KW-0479">Metal-binding</keyword>
<accession>A0A1I8PVV1</accession>
<dbReference type="InterPro" id="IPR036396">
    <property type="entry name" value="Cyt_P450_sf"/>
</dbReference>
<dbReference type="Gene3D" id="1.10.630.10">
    <property type="entry name" value="Cytochrome P450"/>
    <property type="match status" value="1"/>
</dbReference>
<sequence length="519" mass="60415">MFLIFLVIVFIIYSVYGVINLHRNYSLTSFTRRIKTTDGTPLDKEVFEVGGIFGSNFELLSMDAEQKFEYFRQNASAFKRNYVQYYLRTPVLNIIDANDAELVLNDPRLLSKGLGYKFLHPFIQTGLLTSDGEKWRSRRRLLLPTFNYNILQQFVDIFKQESLNFVETLNTHFKSEDNNAVILLNKLMPILTLNNICETAMGVHLDDRLDCNEYRQHFAKIEKIFFERTTNPIMIFDFIYFKTRAGKNYLKTMETLHAFSSGIIEKRRKLLSDLEKSSENSSIPNDEDMHYSKQRYVLLDSLLRAEKEGLIDHAGICEEVDTFVIAGSDTTAIGLIFAFMNLSLHPEVQQKCYEEMQEHISDDLSNLDMANLAKLQYFNCVLKESQRLYPTAPYISRECSEDTVFKGNILLPKGTQINIHIYDIHRSAKYYEEPEVFKPERFLPEQRKNHPASAFFPFSAGLRSCIGEKFAMLEMKTLMVLVLKNFILEPITYPDEIRCSIGVALRCSHDIKIKLRRRY</sequence>
<reference evidence="11" key="1">
    <citation type="submission" date="2020-05" db="UniProtKB">
        <authorList>
            <consortium name="EnsemblMetazoa"/>
        </authorList>
    </citation>
    <scope>IDENTIFICATION</scope>
    <source>
        <strain evidence="11">USDA</strain>
    </source>
</reference>
<gene>
    <name evidence="11" type="primary">106090789</name>
</gene>
<dbReference type="PRINTS" id="PR00463">
    <property type="entry name" value="EP450I"/>
</dbReference>
<dbReference type="OrthoDB" id="1470350at2759"/>
<evidence type="ECO:0000313" key="12">
    <source>
        <dbReference type="Proteomes" id="UP000095300"/>
    </source>
</evidence>
<dbReference type="CDD" id="cd20628">
    <property type="entry name" value="CYP4"/>
    <property type="match status" value="1"/>
</dbReference>
<keyword evidence="4 9" id="KW-0349">Heme</keyword>
<dbReference type="KEGG" id="scac:106090789"/>
<dbReference type="GO" id="GO:0020037">
    <property type="term" value="F:heme binding"/>
    <property type="evidence" value="ECO:0007669"/>
    <property type="project" value="InterPro"/>
</dbReference>
<dbReference type="Pfam" id="PF00067">
    <property type="entry name" value="p450"/>
    <property type="match status" value="1"/>
</dbReference>
<keyword evidence="12" id="KW-1185">Reference proteome</keyword>
<dbReference type="Proteomes" id="UP000095300">
    <property type="component" value="Unassembled WGS sequence"/>
</dbReference>
<evidence type="ECO:0000256" key="10">
    <source>
        <dbReference type="RuleBase" id="RU000461"/>
    </source>
</evidence>
<dbReference type="InterPro" id="IPR002401">
    <property type="entry name" value="Cyt_P450_E_grp-I"/>
</dbReference>
<dbReference type="InterPro" id="IPR017972">
    <property type="entry name" value="Cyt_P450_CS"/>
</dbReference>
<feature type="binding site" description="axial binding residue" evidence="9">
    <location>
        <position position="465"/>
    </location>
    <ligand>
        <name>heme</name>
        <dbReference type="ChEBI" id="CHEBI:30413"/>
    </ligand>
    <ligandPart>
        <name>Fe</name>
        <dbReference type="ChEBI" id="CHEBI:18248"/>
    </ligandPart>
</feature>